<evidence type="ECO:0000256" key="1">
    <source>
        <dbReference type="ARBA" id="ARBA00022741"/>
    </source>
</evidence>
<name>A0A9P3M1L6_9FUNG</name>
<feature type="compositionally biased region" description="Polar residues" evidence="3">
    <location>
        <begin position="679"/>
        <end position="691"/>
    </location>
</feature>
<reference evidence="5" key="1">
    <citation type="submission" date="2021-11" db="EMBL/GenBank/DDBJ databases">
        <authorList>
            <person name="Herlambang A."/>
            <person name="Guo Y."/>
            <person name="Takashima Y."/>
            <person name="Nishizawa T."/>
        </authorList>
    </citation>
    <scope>NUCLEOTIDE SEQUENCE</scope>
    <source>
        <strain evidence="5">E1425</strain>
    </source>
</reference>
<sequence>MSSPPVTPPTIHEPSRLIRATTRLTTTTTMTSTNSSMLLEALTQQSNDSHSSKNNDTRLSHHLSESAALSREQRILLQEQADFSAVQQPQLQACQSQPRQEPSHQQEQSRSQLLQSAFDQLDQVLMEKRDAELVTAALRYEAEKKAIEESYQTNLRTRKEQLQTPNTPFVPPSFIPDGSGHTAGRRAVNAYSSPSQGSTPSAISATTVNSRTLQVGPSSLRAVDRKPDHGNLDLSVNGPVSMPPLRSPSPRQVPGTIALSSSPPPPTPSSILNVPREDEAKPKSVDDITEGSYGYPSSVSMIGRRYVWDLTQRLGRGNSAKVFKCVDTQNESRKLAIRIVMRREGTEETFRKQNKMQKEVALMLRLKHPNIIQLYEFFYCEKKWYMILERCDSVLVRIKRECRDCKVLDRPILHNDCRSKIFTEEICRDIFKQMVLGIEYLHAHGAIHRDIKPGNLLLIGHVLKICDFGISQVFPNGEKMTIEGGQGTGAFMAPEFFEGNNVKTAEPTDIWSMGVTLYVMAYGELPFPISDREPCYPYYNKFRKQEGDGPNSPLWTLIKRLLERNPDHRISMERLREDPWLTEDGKFPLPSKQDNTGDKIVLTELEINSAVRALVTKAVSKFKEGARRRAQNSTIDSGLSSTLETLPTPEALEGPSMRWNDLDTDPRWDDNYYQSGRFVQSEEGNGQSDLIVQSEEDSTQSDRNALNEEDSEQVDWFLTAHEDL</sequence>
<dbReference type="PANTHER" id="PTHR24346:SF77">
    <property type="entry name" value="SERINE THREONINE PROTEIN KINASE"/>
    <property type="match status" value="1"/>
</dbReference>
<evidence type="ECO:0000313" key="6">
    <source>
        <dbReference type="Proteomes" id="UP000827284"/>
    </source>
</evidence>
<evidence type="ECO:0000313" key="5">
    <source>
        <dbReference type="EMBL" id="GJJ78367.1"/>
    </source>
</evidence>
<dbReference type="GO" id="GO:0005737">
    <property type="term" value="C:cytoplasm"/>
    <property type="evidence" value="ECO:0007669"/>
    <property type="project" value="TreeGrafter"/>
</dbReference>
<feature type="compositionally biased region" description="Basic and acidic residues" evidence="3">
    <location>
        <begin position="222"/>
        <end position="231"/>
    </location>
</feature>
<feature type="region of interest" description="Disordered" evidence="3">
    <location>
        <begin position="625"/>
        <end position="663"/>
    </location>
</feature>
<dbReference type="SMART" id="SM00220">
    <property type="entry name" value="S_TKc"/>
    <property type="match status" value="1"/>
</dbReference>
<dbReference type="Pfam" id="PF00069">
    <property type="entry name" value="Pkinase"/>
    <property type="match status" value="1"/>
</dbReference>
<gene>
    <name evidence="5" type="ORF">EMPS_10726</name>
</gene>
<keyword evidence="1" id="KW-0547">Nucleotide-binding</keyword>
<comment type="caution">
    <text evidence="5">The sequence shown here is derived from an EMBL/GenBank/DDBJ whole genome shotgun (WGS) entry which is preliminary data.</text>
</comment>
<dbReference type="GO" id="GO:0035556">
    <property type="term" value="P:intracellular signal transduction"/>
    <property type="evidence" value="ECO:0007669"/>
    <property type="project" value="TreeGrafter"/>
</dbReference>
<dbReference type="Proteomes" id="UP000827284">
    <property type="component" value="Unassembled WGS sequence"/>
</dbReference>
<dbReference type="EMBL" id="BQFW01000015">
    <property type="protein sequence ID" value="GJJ78367.1"/>
    <property type="molecule type" value="Genomic_DNA"/>
</dbReference>
<dbReference type="OrthoDB" id="68483at2759"/>
<evidence type="ECO:0000259" key="4">
    <source>
        <dbReference type="PROSITE" id="PS50011"/>
    </source>
</evidence>
<dbReference type="InterPro" id="IPR000719">
    <property type="entry name" value="Prot_kinase_dom"/>
</dbReference>
<feature type="compositionally biased region" description="Polar residues" evidence="3">
    <location>
        <begin position="190"/>
        <end position="217"/>
    </location>
</feature>
<dbReference type="Gene3D" id="1.10.510.10">
    <property type="entry name" value="Transferase(Phosphotransferase) domain 1"/>
    <property type="match status" value="1"/>
</dbReference>
<feature type="compositionally biased region" description="Polar residues" evidence="3">
    <location>
        <begin position="631"/>
        <end position="645"/>
    </location>
</feature>
<proteinExistence type="predicted"/>
<accession>A0A9P3M1L6</accession>
<dbReference type="PANTHER" id="PTHR24346">
    <property type="entry name" value="MAP/MICROTUBULE AFFINITY-REGULATING KINASE"/>
    <property type="match status" value="1"/>
</dbReference>
<organism evidence="5 6">
    <name type="scientific">Entomortierella parvispora</name>
    <dbReference type="NCBI Taxonomy" id="205924"/>
    <lineage>
        <taxon>Eukaryota</taxon>
        <taxon>Fungi</taxon>
        <taxon>Fungi incertae sedis</taxon>
        <taxon>Mucoromycota</taxon>
        <taxon>Mortierellomycotina</taxon>
        <taxon>Mortierellomycetes</taxon>
        <taxon>Mortierellales</taxon>
        <taxon>Mortierellaceae</taxon>
        <taxon>Entomortierella</taxon>
    </lineage>
</organism>
<keyword evidence="2" id="KW-0067">ATP-binding</keyword>
<dbReference type="AlphaFoldDB" id="A0A9P3M1L6"/>
<feature type="compositionally biased region" description="Basic and acidic residues" evidence="3">
    <location>
        <begin position="275"/>
        <end position="286"/>
    </location>
</feature>
<protein>
    <recommendedName>
        <fullName evidence="4">Protein kinase domain-containing protein</fullName>
    </recommendedName>
</protein>
<feature type="region of interest" description="Disordered" evidence="3">
    <location>
        <begin position="43"/>
        <end position="65"/>
    </location>
</feature>
<dbReference type="PROSITE" id="PS50011">
    <property type="entry name" value="PROTEIN_KINASE_DOM"/>
    <property type="match status" value="1"/>
</dbReference>
<dbReference type="SUPFAM" id="SSF56112">
    <property type="entry name" value="Protein kinase-like (PK-like)"/>
    <property type="match status" value="1"/>
</dbReference>
<keyword evidence="6" id="KW-1185">Reference proteome</keyword>
<reference evidence="5" key="2">
    <citation type="journal article" date="2022" name="Microbiol. Resour. Announc.">
        <title>Whole-Genome Sequence of Entomortierella parvispora E1425, a Mucoromycotan Fungus Associated with Burkholderiaceae-Related Endosymbiotic Bacteria.</title>
        <authorList>
            <person name="Herlambang A."/>
            <person name="Guo Y."/>
            <person name="Takashima Y."/>
            <person name="Narisawa K."/>
            <person name="Ohta H."/>
            <person name="Nishizawa T."/>
        </authorList>
    </citation>
    <scope>NUCLEOTIDE SEQUENCE</scope>
    <source>
        <strain evidence="5">E1425</strain>
    </source>
</reference>
<evidence type="ECO:0000256" key="2">
    <source>
        <dbReference type="ARBA" id="ARBA00022840"/>
    </source>
</evidence>
<dbReference type="InterPro" id="IPR011009">
    <property type="entry name" value="Kinase-like_dom_sf"/>
</dbReference>
<dbReference type="GO" id="GO:0004674">
    <property type="term" value="F:protein serine/threonine kinase activity"/>
    <property type="evidence" value="ECO:0007669"/>
    <property type="project" value="TreeGrafter"/>
</dbReference>
<evidence type="ECO:0000256" key="3">
    <source>
        <dbReference type="SAM" id="MobiDB-lite"/>
    </source>
</evidence>
<feature type="domain" description="Protein kinase" evidence="4">
    <location>
        <begin position="308"/>
        <end position="581"/>
    </location>
</feature>
<feature type="region of interest" description="Disordered" evidence="3">
    <location>
        <begin position="679"/>
        <end position="724"/>
    </location>
</feature>
<feature type="compositionally biased region" description="Basic and acidic residues" evidence="3">
    <location>
        <begin position="50"/>
        <end position="64"/>
    </location>
</feature>
<dbReference type="GO" id="GO:0005524">
    <property type="term" value="F:ATP binding"/>
    <property type="evidence" value="ECO:0007669"/>
    <property type="project" value="UniProtKB-KW"/>
</dbReference>
<feature type="region of interest" description="Disordered" evidence="3">
    <location>
        <begin position="180"/>
        <end position="289"/>
    </location>
</feature>
<feature type="region of interest" description="Disordered" evidence="3">
    <location>
        <begin position="88"/>
        <end position="112"/>
    </location>
</feature>